<protein>
    <submittedName>
        <fullName evidence="2">Uncharacterized protein</fullName>
    </submittedName>
</protein>
<feature type="transmembrane region" description="Helical" evidence="1">
    <location>
        <begin position="69"/>
        <end position="94"/>
    </location>
</feature>
<organism evidence="2">
    <name type="scientific">Bactrocera dorsalis</name>
    <name type="common">Oriental fruit fly</name>
    <name type="synonym">Dacus dorsalis</name>
    <dbReference type="NCBI Taxonomy" id="27457"/>
    <lineage>
        <taxon>Eukaryota</taxon>
        <taxon>Metazoa</taxon>
        <taxon>Ecdysozoa</taxon>
        <taxon>Arthropoda</taxon>
        <taxon>Hexapoda</taxon>
        <taxon>Insecta</taxon>
        <taxon>Pterygota</taxon>
        <taxon>Neoptera</taxon>
        <taxon>Endopterygota</taxon>
        <taxon>Diptera</taxon>
        <taxon>Brachycera</taxon>
        <taxon>Muscomorpha</taxon>
        <taxon>Tephritoidea</taxon>
        <taxon>Tephritidae</taxon>
        <taxon>Bactrocera</taxon>
        <taxon>Bactrocera</taxon>
    </lineage>
</organism>
<keyword evidence="1" id="KW-0472">Membrane</keyword>
<keyword evidence="1" id="KW-0812">Transmembrane</keyword>
<dbReference type="EMBL" id="GAKP01002493">
    <property type="protein sequence ID" value="JAC56459.1"/>
    <property type="molecule type" value="Transcribed_RNA"/>
</dbReference>
<feature type="non-terminal residue" evidence="2">
    <location>
        <position position="1"/>
    </location>
</feature>
<sequence length="104" mass="11377">CECNGYLLCISDMQLKAGGALRSASVQHSNICQLSPQTATTTRDIKRAHCRDKEALWLCMTDIACGVKVVGTVTVITAFVLVVVRIMLTAGLAYKLECRQHHAR</sequence>
<evidence type="ECO:0000313" key="2">
    <source>
        <dbReference type="EMBL" id="JAC56459.1"/>
    </source>
</evidence>
<name>A0A034WP87_BACDO</name>
<reference evidence="2" key="1">
    <citation type="journal article" date="2014" name="BMC Genomics">
        <title>Characterizing the developmental transcriptome of the oriental fruit fly, Bactrocera dorsalis (Diptera: Tephritidae) through comparative genomic analysis with Drosophila melanogaster utilizing modENCODE datasets.</title>
        <authorList>
            <person name="Geib S.M."/>
            <person name="Calla B."/>
            <person name="Hall B."/>
            <person name="Hou S."/>
            <person name="Manoukis N.C."/>
        </authorList>
    </citation>
    <scope>NUCLEOTIDE SEQUENCE</scope>
    <source>
        <strain evidence="2">Punador</strain>
    </source>
</reference>
<accession>A0A034WP87</accession>
<proteinExistence type="predicted"/>
<keyword evidence="1" id="KW-1133">Transmembrane helix</keyword>
<dbReference type="AlphaFoldDB" id="A0A034WP87"/>
<evidence type="ECO:0000256" key="1">
    <source>
        <dbReference type="SAM" id="Phobius"/>
    </source>
</evidence>